<feature type="region of interest" description="Disordered" evidence="1">
    <location>
        <begin position="1"/>
        <end position="26"/>
    </location>
</feature>
<dbReference type="PANTHER" id="PTHR33115:SF56">
    <property type="entry name" value="OS05G0239400 PROTEIN"/>
    <property type="match status" value="1"/>
</dbReference>
<dbReference type="Gramene" id="Zm00001eb032460_T001">
    <property type="protein sequence ID" value="Zm00001eb032460_P001"/>
    <property type="gene ID" value="Zm00001eb032460"/>
</dbReference>
<evidence type="ECO:0000256" key="2">
    <source>
        <dbReference type="SAM" id="Phobius"/>
    </source>
</evidence>
<evidence type="ECO:0000313" key="4">
    <source>
        <dbReference type="Proteomes" id="UP000007305"/>
    </source>
</evidence>
<keyword evidence="2" id="KW-0472">Membrane</keyword>
<evidence type="ECO:0000313" key="3">
    <source>
        <dbReference type="EnsemblPlants" id="Zm00001eb032460_P001"/>
    </source>
</evidence>
<dbReference type="AlphaFoldDB" id="A0A804LS66"/>
<keyword evidence="4" id="KW-1185">Reference proteome</keyword>
<reference evidence="3" key="3">
    <citation type="submission" date="2021-05" db="UniProtKB">
        <authorList>
            <consortium name="EnsemblPlants"/>
        </authorList>
    </citation>
    <scope>IDENTIFICATION</scope>
    <source>
        <strain evidence="3">cv. B73</strain>
    </source>
</reference>
<dbReference type="PANTHER" id="PTHR33115">
    <property type="entry name" value="ARM REPEAT SUPERFAMILY PROTEIN"/>
    <property type="match status" value="1"/>
</dbReference>
<protein>
    <submittedName>
        <fullName evidence="3">Uncharacterized protein</fullName>
    </submittedName>
</protein>
<accession>A0A804LS66</accession>
<organism evidence="3 4">
    <name type="scientific">Zea mays</name>
    <name type="common">Maize</name>
    <dbReference type="NCBI Taxonomy" id="4577"/>
    <lineage>
        <taxon>Eukaryota</taxon>
        <taxon>Viridiplantae</taxon>
        <taxon>Streptophyta</taxon>
        <taxon>Embryophyta</taxon>
        <taxon>Tracheophyta</taxon>
        <taxon>Spermatophyta</taxon>
        <taxon>Magnoliopsida</taxon>
        <taxon>Liliopsida</taxon>
        <taxon>Poales</taxon>
        <taxon>Poaceae</taxon>
        <taxon>PACMAD clade</taxon>
        <taxon>Panicoideae</taxon>
        <taxon>Andropogonodae</taxon>
        <taxon>Andropogoneae</taxon>
        <taxon>Tripsacinae</taxon>
        <taxon>Zea</taxon>
    </lineage>
</organism>
<dbReference type="Proteomes" id="UP000007305">
    <property type="component" value="Chromosome 1"/>
</dbReference>
<dbReference type="EnsemblPlants" id="Zm00001eb032460_T001">
    <property type="protein sequence ID" value="Zm00001eb032460_P001"/>
    <property type="gene ID" value="Zm00001eb032460"/>
</dbReference>
<dbReference type="InParanoid" id="A0A804LS66"/>
<keyword evidence="2" id="KW-0812">Transmembrane</keyword>
<keyword evidence="2" id="KW-1133">Transmembrane helix</keyword>
<proteinExistence type="predicted"/>
<name>A0A804LS66_MAIZE</name>
<feature type="transmembrane region" description="Helical" evidence="2">
    <location>
        <begin position="79"/>
        <end position="102"/>
    </location>
</feature>
<evidence type="ECO:0000256" key="1">
    <source>
        <dbReference type="SAM" id="MobiDB-lite"/>
    </source>
</evidence>
<reference evidence="3" key="2">
    <citation type="submission" date="2019-07" db="EMBL/GenBank/DDBJ databases">
        <authorList>
            <person name="Seetharam A."/>
            <person name="Woodhouse M."/>
            <person name="Cannon E."/>
        </authorList>
    </citation>
    <scope>NUCLEOTIDE SEQUENCE [LARGE SCALE GENOMIC DNA]</scope>
    <source>
        <strain evidence="3">cv. B73</strain>
    </source>
</reference>
<sequence>MPSSTSASGAVGLGRRQPPNPIAAVGGLRRSDSSRWWWARLMEKNYSDAERFLARRPEERLINDYLLLESAARKVATGLAYLLLTWSTVVLLGGFVSVLKLIDFWCLAAISTSFAVKNGRLQVSNLESKGVCHILLPFVFFLEDLATRSCGEMFLKIYQFPDSLAYLVVAS</sequence>
<reference evidence="4" key="1">
    <citation type="submission" date="2015-12" db="EMBL/GenBank/DDBJ databases">
        <title>Update maize B73 reference genome by single molecule sequencing technologies.</title>
        <authorList>
            <consortium name="Maize Genome Sequencing Project"/>
            <person name="Ware D."/>
        </authorList>
    </citation>
    <scope>NUCLEOTIDE SEQUENCE [LARGE SCALE GENOMIC DNA]</scope>
    <source>
        <strain evidence="4">cv. B73</strain>
    </source>
</reference>